<keyword evidence="12" id="KW-0564">Palmitate</keyword>
<keyword evidence="18" id="KW-1185">Reference proteome</keyword>
<dbReference type="PANTHER" id="PTHR33619:SF3">
    <property type="entry name" value="POLYSACCHARIDE EXPORT PROTEIN GFCE-RELATED"/>
    <property type="match status" value="1"/>
</dbReference>
<evidence type="ECO:0000313" key="17">
    <source>
        <dbReference type="EMBL" id="SEO97657.1"/>
    </source>
</evidence>
<gene>
    <name evidence="17" type="ORF">SAMN04488052_105146</name>
</gene>
<evidence type="ECO:0000256" key="12">
    <source>
        <dbReference type="ARBA" id="ARBA00023139"/>
    </source>
</evidence>
<evidence type="ECO:0000256" key="4">
    <source>
        <dbReference type="ARBA" id="ARBA00022452"/>
    </source>
</evidence>
<evidence type="ECO:0000256" key="6">
    <source>
        <dbReference type="ARBA" id="ARBA00022692"/>
    </source>
</evidence>
<dbReference type="PROSITE" id="PS51257">
    <property type="entry name" value="PROKAR_LIPOPROTEIN"/>
    <property type="match status" value="1"/>
</dbReference>
<dbReference type="Gene3D" id="3.10.560.10">
    <property type="entry name" value="Outer membrane lipoprotein wza domain like"/>
    <property type="match status" value="1"/>
</dbReference>
<dbReference type="GO" id="GO:0015159">
    <property type="term" value="F:polysaccharide transmembrane transporter activity"/>
    <property type="evidence" value="ECO:0007669"/>
    <property type="project" value="InterPro"/>
</dbReference>
<keyword evidence="14" id="KW-0449">Lipoprotein</keyword>
<dbReference type="GO" id="GO:0009279">
    <property type="term" value="C:cell outer membrane"/>
    <property type="evidence" value="ECO:0007669"/>
    <property type="project" value="UniProtKB-SubCell"/>
</dbReference>
<evidence type="ECO:0000256" key="7">
    <source>
        <dbReference type="ARBA" id="ARBA00022729"/>
    </source>
</evidence>
<dbReference type="Proteomes" id="UP000199657">
    <property type="component" value="Unassembled WGS sequence"/>
</dbReference>
<name>A0A1H8U3J3_9GAMM</name>
<dbReference type="RefSeq" id="WP_091644458.1">
    <property type="nucleotide sequence ID" value="NZ_FOEG01000005.1"/>
</dbReference>
<evidence type="ECO:0000259" key="15">
    <source>
        <dbReference type="Pfam" id="PF02563"/>
    </source>
</evidence>
<dbReference type="GO" id="GO:0015288">
    <property type="term" value="F:porin activity"/>
    <property type="evidence" value="ECO:0007669"/>
    <property type="project" value="UniProtKB-KW"/>
</dbReference>
<dbReference type="GO" id="GO:0046930">
    <property type="term" value="C:pore complex"/>
    <property type="evidence" value="ECO:0007669"/>
    <property type="project" value="UniProtKB-KW"/>
</dbReference>
<keyword evidence="8" id="KW-0625">Polysaccharide transport</keyword>
<evidence type="ECO:0000259" key="16">
    <source>
        <dbReference type="Pfam" id="PF22461"/>
    </source>
</evidence>
<dbReference type="NCBIfam" id="TIGR03027">
    <property type="entry name" value="pepcterm_export"/>
    <property type="match status" value="1"/>
</dbReference>
<evidence type="ECO:0000256" key="1">
    <source>
        <dbReference type="ARBA" id="ARBA00004571"/>
    </source>
</evidence>
<feature type="domain" description="Polysaccharide export protein N-terminal" evidence="15">
    <location>
        <begin position="46"/>
        <end position="120"/>
    </location>
</feature>
<dbReference type="Gene3D" id="3.30.1950.10">
    <property type="entry name" value="wza like domain"/>
    <property type="match status" value="1"/>
</dbReference>
<evidence type="ECO:0000256" key="11">
    <source>
        <dbReference type="ARBA" id="ARBA00023136"/>
    </source>
</evidence>
<dbReference type="GO" id="GO:0006811">
    <property type="term" value="P:monoatomic ion transport"/>
    <property type="evidence" value="ECO:0007669"/>
    <property type="project" value="UniProtKB-KW"/>
</dbReference>
<keyword evidence="3" id="KW-0813">Transport</keyword>
<proteinExistence type="inferred from homology"/>
<keyword evidence="7" id="KW-0732">Signal</keyword>
<dbReference type="STRING" id="406100.SAMN04488052_105146"/>
<comment type="similarity">
    <text evidence="2">Belongs to the BexD/CtrA/VexA family.</text>
</comment>
<evidence type="ECO:0000256" key="10">
    <source>
        <dbReference type="ARBA" id="ARBA00023114"/>
    </source>
</evidence>
<dbReference type="InterPro" id="IPR003715">
    <property type="entry name" value="Poly_export_N"/>
</dbReference>
<keyword evidence="9" id="KW-0406">Ion transport</keyword>
<evidence type="ECO:0000256" key="3">
    <source>
        <dbReference type="ARBA" id="ARBA00022448"/>
    </source>
</evidence>
<organism evidence="17 18">
    <name type="scientific">Aquisalimonas asiatica</name>
    <dbReference type="NCBI Taxonomy" id="406100"/>
    <lineage>
        <taxon>Bacteria</taxon>
        <taxon>Pseudomonadati</taxon>
        <taxon>Pseudomonadota</taxon>
        <taxon>Gammaproteobacteria</taxon>
        <taxon>Chromatiales</taxon>
        <taxon>Ectothiorhodospiraceae</taxon>
        <taxon>Aquisalimonas</taxon>
    </lineage>
</organism>
<sequence length="214" mass="23340">MQIPSIRGRARTFVRPGIVAALALLFLAGCGTVSHPPAPSEVDIPEDRSYLVGPGDSLNIIVWGNPELSMVVPVRPDGMITTPLVEDLDASDKTPTQLARDIEEDLRTYLRDPVVTVIVTGFVGPYHQQVRVIGQAAQPQAVQYREHMSVMDVMIEVGGLTEFAAGNRAIIVREENGEENIYNVRLDDLVNRGDIAANVPMLPGDVLVIPESFF</sequence>
<protein>
    <submittedName>
        <fullName evidence="17">Polysaccharide export outer membrane protein</fullName>
    </submittedName>
</protein>
<dbReference type="InterPro" id="IPR049712">
    <property type="entry name" value="Poly_export"/>
</dbReference>
<evidence type="ECO:0000256" key="9">
    <source>
        <dbReference type="ARBA" id="ARBA00023065"/>
    </source>
</evidence>
<evidence type="ECO:0000256" key="13">
    <source>
        <dbReference type="ARBA" id="ARBA00023237"/>
    </source>
</evidence>
<keyword evidence="11" id="KW-0472">Membrane</keyword>
<dbReference type="Pfam" id="PF22461">
    <property type="entry name" value="SLBB_2"/>
    <property type="match status" value="1"/>
</dbReference>
<evidence type="ECO:0000256" key="2">
    <source>
        <dbReference type="ARBA" id="ARBA00009450"/>
    </source>
</evidence>
<evidence type="ECO:0000256" key="14">
    <source>
        <dbReference type="ARBA" id="ARBA00023288"/>
    </source>
</evidence>
<keyword evidence="6" id="KW-0812">Transmembrane</keyword>
<dbReference type="InterPro" id="IPR054765">
    <property type="entry name" value="SLBB_dom"/>
</dbReference>
<accession>A0A1H8U3J3</accession>
<keyword evidence="5" id="KW-0762">Sugar transport</keyword>
<keyword evidence="4" id="KW-1134">Transmembrane beta strand</keyword>
<evidence type="ECO:0000256" key="8">
    <source>
        <dbReference type="ARBA" id="ARBA00023047"/>
    </source>
</evidence>
<dbReference type="InterPro" id="IPR017477">
    <property type="entry name" value="PEP-CTERM_polysacc_export"/>
</dbReference>
<evidence type="ECO:0000256" key="5">
    <source>
        <dbReference type="ARBA" id="ARBA00022597"/>
    </source>
</evidence>
<dbReference type="OrthoDB" id="9808421at2"/>
<comment type="subcellular location">
    <subcellularLocation>
        <location evidence="1">Cell outer membrane</location>
        <topology evidence="1">Multi-pass membrane protein</topology>
    </subcellularLocation>
</comment>
<keyword evidence="10" id="KW-0626">Porin</keyword>
<reference evidence="17 18" key="1">
    <citation type="submission" date="2016-10" db="EMBL/GenBank/DDBJ databases">
        <authorList>
            <person name="de Groot N.N."/>
        </authorList>
    </citation>
    <scope>NUCLEOTIDE SEQUENCE [LARGE SCALE GENOMIC DNA]</scope>
    <source>
        <strain evidence="17 18">CGMCC 1.6291</strain>
    </source>
</reference>
<evidence type="ECO:0000313" key="18">
    <source>
        <dbReference type="Proteomes" id="UP000199657"/>
    </source>
</evidence>
<dbReference type="AlphaFoldDB" id="A0A1H8U3J3"/>
<dbReference type="EMBL" id="FOEG01000005">
    <property type="protein sequence ID" value="SEO97657.1"/>
    <property type="molecule type" value="Genomic_DNA"/>
</dbReference>
<keyword evidence="13" id="KW-0998">Cell outer membrane</keyword>
<dbReference type="PANTHER" id="PTHR33619">
    <property type="entry name" value="POLYSACCHARIDE EXPORT PROTEIN GFCE-RELATED"/>
    <property type="match status" value="1"/>
</dbReference>
<dbReference type="Pfam" id="PF02563">
    <property type="entry name" value="Poly_export"/>
    <property type="match status" value="1"/>
</dbReference>
<feature type="domain" description="SLBB" evidence="16">
    <location>
        <begin position="128"/>
        <end position="208"/>
    </location>
</feature>